<evidence type="ECO:0000313" key="2">
    <source>
        <dbReference type="Proteomes" id="UP000183015"/>
    </source>
</evidence>
<protein>
    <recommendedName>
        <fullName evidence="3">Muconolactone isomerase domain-containing protein</fullName>
    </recommendedName>
</protein>
<dbReference type="Proteomes" id="UP000183015">
    <property type="component" value="Unassembled WGS sequence"/>
</dbReference>
<organism evidence="1 2">
    <name type="scientific">Streptacidiphilus jiangxiensis</name>
    <dbReference type="NCBI Taxonomy" id="235985"/>
    <lineage>
        <taxon>Bacteria</taxon>
        <taxon>Bacillati</taxon>
        <taxon>Actinomycetota</taxon>
        <taxon>Actinomycetes</taxon>
        <taxon>Kitasatosporales</taxon>
        <taxon>Streptomycetaceae</taxon>
        <taxon>Streptacidiphilus</taxon>
    </lineage>
</organism>
<name>A0A1H7FJ90_STRJI</name>
<reference evidence="2" key="1">
    <citation type="submission" date="2016-10" db="EMBL/GenBank/DDBJ databases">
        <authorList>
            <person name="Varghese N."/>
        </authorList>
    </citation>
    <scope>NUCLEOTIDE SEQUENCE [LARGE SCALE GENOMIC DNA]</scope>
    <source>
        <strain evidence="2">DSM 45096 / BCRC 16803 / CGMCC 4.1857 / CIP 109030 / JCM 12277 / KCTC 19219 / NBRC 100920 / 33214</strain>
    </source>
</reference>
<dbReference type="STRING" id="235985.SAMN05414137_101283"/>
<dbReference type="eggNOG" id="ENOG5032ZRH">
    <property type="taxonomic scope" value="Bacteria"/>
</dbReference>
<evidence type="ECO:0000313" key="1">
    <source>
        <dbReference type="EMBL" id="SEK26049.1"/>
    </source>
</evidence>
<keyword evidence="2" id="KW-1185">Reference proteome</keyword>
<dbReference type="InterPro" id="IPR021734">
    <property type="entry name" value="DUF3303"/>
</dbReference>
<dbReference type="AlphaFoldDB" id="A0A1H7FJ90"/>
<dbReference type="EMBL" id="FOAZ01000001">
    <property type="protein sequence ID" value="SEK26049.1"/>
    <property type="molecule type" value="Genomic_DNA"/>
</dbReference>
<gene>
    <name evidence="1" type="ORF">SAMN05414137_101283</name>
</gene>
<accession>A0A1H7FJ90</accession>
<evidence type="ECO:0008006" key="3">
    <source>
        <dbReference type="Google" id="ProtNLM"/>
    </source>
</evidence>
<dbReference type="Pfam" id="PF11746">
    <property type="entry name" value="DUF3303"/>
    <property type="match status" value="1"/>
</dbReference>
<proteinExistence type="predicted"/>
<sequence length="100" mass="11087">MRMLMTIRLDNDKASQAVSDKRLAEFMQTNLGRLQPEAAYFSTVNGQRGGFVVFDMKEPAQMPSIAEPFFQELGAEVTFTPVMVPEDIGRGLDPGYTPPS</sequence>